<protein>
    <submittedName>
        <fullName evidence="3">Uncharacterized protein</fullName>
    </submittedName>
</protein>
<reference evidence="3 4" key="1">
    <citation type="journal article" date="2008" name="J. Bacteriol.">
        <title>Insights into plant cell wall degradation from the genome sequence of the soil bacterium Cellvibrio japonicus.</title>
        <authorList>
            <person name="Deboy R.T."/>
            <person name="Mongodin E.F."/>
            <person name="Fouts D.E."/>
            <person name="Tailford L.E."/>
            <person name="Khouri H."/>
            <person name="Emerson J.B."/>
            <person name="Mohamoud Y."/>
            <person name="Watkins K."/>
            <person name="Henrissat B."/>
            <person name="Gilbert H.J."/>
            <person name="Nelson K.E."/>
        </authorList>
    </citation>
    <scope>NUCLEOTIDE SEQUENCE [LARGE SCALE GENOMIC DNA]</scope>
    <source>
        <strain evidence="3 4">Ueda107</strain>
    </source>
</reference>
<evidence type="ECO:0000313" key="3">
    <source>
        <dbReference type="EMBL" id="ACE86313.1"/>
    </source>
</evidence>
<name>B3PBW3_CELJU</name>
<evidence type="ECO:0000256" key="2">
    <source>
        <dbReference type="SAM" id="Phobius"/>
    </source>
</evidence>
<dbReference type="OrthoDB" id="5298497at2"/>
<dbReference type="PANTHER" id="PTHR34351">
    <property type="entry name" value="SLR1927 PROTEIN-RELATED"/>
    <property type="match status" value="1"/>
</dbReference>
<dbReference type="AlphaFoldDB" id="B3PBW3"/>
<keyword evidence="4" id="KW-1185">Reference proteome</keyword>
<dbReference type="KEGG" id="cja:CJA_1177"/>
<organism evidence="3 4">
    <name type="scientific">Cellvibrio japonicus (strain Ueda107)</name>
    <name type="common">Pseudomonas fluorescens subsp. cellulosa</name>
    <dbReference type="NCBI Taxonomy" id="498211"/>
    <lineage>
        <taxon>Bacteria</taxon>
        <taxon>Pseudomonadati</taxon>
        <taxon>Pseudomonadota</taxon>
        <taxon>Gammaproteobacteria</taxon>
        <taxon>Cellvibrionales</taxon>
        <taxon>Cellvibrionaceae</taxon>
        <taxon>Cellvibrio</taxon>
    </lineage>
</organism>
<keyword evidence="2" id="KW-0812">Transmembrane</keyword>
<sequence>MPADTTTTRLSHWRQYWRRRFFTWVDRRAPLAHRHKLTHKNLYTFPNRQGFLFLLLILVIWVMGTNYQNNLILGLSYLLVSLLVVSILHAYANLAGIHIRFVGAQPVFAGDKAGFVIELDSDHRQGSEAIQLRWEEGEPEPASLKPGEPQRITLWLDSHHRGFLQPTRLLVQSSFPLGIIRCWTWLRLDARVLVYPQPRPIDEPQAALGDGTDQGAGERPGGDEFSGLRTYIAGDSPKHIAWKQYAQEKGLFTKEYREYLSAEKWLDWYSVTLAQEERLGGLCYWALAYEQQQIPYGLRLPGLQLSPNLGPHHLDAVLSALALFNLPEAA</sequence>
<dbReference type="EMBL" id="CP000934">
    <property type="protein sequence ID" value="ACE86313.1"/>
    <property type="molecule type" value="Genomic_DNA"/>
</dbReference>
<keyword evidence="2" id="KW-0472">Membrane</keyword>
<accession>B3PBW3</accession>
<dbReference type="eggNOG" id="COG1721">
    <property type="taxonomic scope" value="Bacteria"/>
</dbReference>
<dbReference type="Proteomes" id="UP000001036">
    <property type="component" value="Chromosome"/>
</dbReference>
<feature type="region of interest" description="Disordered" evidence="1">
    <location>
        <begin position="203"/>
        <end position="223"/>
    </location>
</feature>
<dbReference type="PANTHER" id="PTHR34351:SF1">
    <property type="entry name" value="SLR1927 PROTEIN"/>
    <property type="match status" value="1"/>
</dbReference>
<gene>
    <name evidence="3" type="ordered locus">CJA_1177</name>
</gene>
<evidence type="ECO:0000313" key="4">
    <source>
        <dbReference type="Proteomes" id="UP000001036"/>
    </source>
</evidence>
<feature type="transmembrane region" description="Helical" evidence="2">
    <location>
        <begin position="50"/>
        <end position="68"/>
    </location>
</feature>
<proteinExistence type="predicted"/>
<dbReference type="HOGENOM" id="CLU_054568_0_0_6"/>
<evidence type="ECO:0000256" key="1">
    <source>
        <dbReference type="SAM" id="MobiDB-lite"/>
    </source>
</evidence>
<dbReference type="STRING" id="498211.CJA_1177"/>
<feature type="transmembrane region" description="Helical" evidence="2">
    <location>
        <begin position="74"/>
        <end position="92"/>
    </location>
</feature>
<keyword evidence="2" id="KW-1133">Transmembrane helix</keyword>